<evidence type="ECO:0000313" key="6">
    <source>
        <dbReference type="EMBL" id="ORX74616.1"/>
    </source>
</evidence>
<evidence type="ECO:0000256" key="3">
    <source>
        <dbReference type="SAM" id="MobiDB-lite"/>
    </source>
</evidence>
<dbReference type="Gene3D" id="2.60.120.260">
    <property type="entry name" value="Galactose-binding domain-like"/>
    <property type="match status" value="1"/>
</dbReference>
<dbReference type="OrthoDB" id="10052615at2759"/>
<dbReference type="Pfam" id="PF24981">
    <property type="entry name" value="Beta-prop_ATRN-LZTR1"/>
    <property type="match status" value="1"/>
</dbReference>
<keyword evidence="7" id="KW-1185">Reference proteome</keyword>
<dbReference type="EMBL" id="MCFD01000001">
    <property type="protein sequence ID" value="ORX74616.1"/>
    <property type="molecule type" value="Genomic_DNA"/>
</dbReference>
<dbReference type="PROSITE" id="PS50896">
    <property type="entry name" value="LISH"/>
    <property type="match status" value="1"/>
</dbReference>
<dbReference type="PANTHER" id="PTHR15526:SF5">
    <property type="entry name" value="MUSKELIN"/>
    <property type="match status" value="1"/>
</dbReference>
<dbReference type="InterPro" id="IPR010565">
    <property type="entry name" value="Muskelin_N"/>
</dbReference>
<sequence length="982" mass="111036">MSSVGMTASSSSSSFTEAPCNPSQQPPPFHQAESMNMTPFMTNANYRIISPVMPGLPAWMSPTSVSRTYFPATLAKDVEAEEDMGMCGGYDGVVDGQGLRTEYDVLPYEIHAWSSHSANFLPHNIQVDRPHDQASRWSTNANNHRQYITLRTRASSACHLCSWALLGSIKFGKFHKTHVCNLKEFKVFGGMNQDTMTELLYSGLRNDNEPETISVKQRLSGYYIPCQYIKIQPLLAHDQKFNFSVWYVELRGTMDPQIMQPIIRDFEQLKEREVVRSCLKFFRERNYTDAFKALQQQSNVQFETPLLTQLHEALVDKADYDRAEQLLQRAEQSGIFGTCIAKIPYRAKWGTAADPELYPCPSPRGGHQMCVDSENREAYLYGGWDGANNMGDLWVFKMDTGRWTCISSNTRDHGGPGPCSCHSMCFDSVTKCLYIMGRYVEHEHRANIGLENDLYCYDTIRDETQEVLGGPKLVFDAQMVFDPRFSSIYVYGGKVLQPNNSDTDYVYSGLYKFDLRRHAWTMLKPDAHMHDKDQHVRGRYFHSMTIDPQLQRLYVVSSKRDVATPGDLFIYDIASNTFYERTQDLMATWGTRQPATQQRYLAEHPHYTTGMEPQRTALMAPEASEIHPHHVHLVQDGRSVMTTLDTERQELYVMASVQNESSSALPLQSMMSMRSRDVMGTAELHAAQGAYASYSSGAGFLPCSSIMDSGVRYTVSPTMSTMRPKSSRRDNQRKAVEECVLMVVLCYHIPTETWTEVYHSARSPAALGMAPGSYPSARFAQDWVYDRQTRKHFMFGGNPNWPTNKSARFNDTWEMSMMRPSPQDILRRALYLVRQRRYLDMCAGLASQRQPNCVDEIKASAIPSPNLMDEKPEPIPGLGMTVSGPPTASTSKGGTAQALAYLQQCVSPLVNHSDPSESHSFRALSTALFQISANQSVVKPAPSHELLRKERADVYNALLFYFPESGRQPDSQLDELVPMVLD</sequence>
<organism evidence="6 7">
    <name type="scientific">Linderina pennispora</name>
    <dbReference type="NCBI Taxonomy" id="61395"/>
    <lineage>
        <taxon>Eukaryota</taxon>
        <taxon>Fungi</taxon>
        <taxon>Fungi incertae sedis</taxon>
        <taxon>Zoopagomycota</taxon>
        <taxon>Kickxellomycotina</taxon>
        <taxon>Kickxellomycetes</taxon>
        <taxon>Kickxellales</taxon>
        <taxon>Kickxellaceae</taxon>
        <taxon>Linderina</taxon>
    </lineage>
</organism>
<feature type="region of interest" description="Disordered" evidence="3">
    <location>
        <begin position="1"/>
        <end position="34"/>
    </location>
</feature>
<evidence type="ECO:0000259" key="4">
    <source>
        <dbReference type="Pfam" id="PF06588"/>
    </source>
</evidence>
<dbReference type="Gene3D" id="2.120.10.80">
    <property type="entry name" value="Kelch-type beta propeller"/>
    <property type="match status" value="1"/>
</dbReference>
<evidence type="ECO:0000256" key="2">
    <source>
        <dbReference type="ARBA" id="ARBA00022737"/>
    </source>
</evidence>
<dbReference type="InterPro" id="IPR056737">
    <property type="entry name" value="Beta-prop_ATRN-MKLN-like"/>
</dbReference>
<comment type="caution">
    <text evidence="6">The sequence shown here is derived from an EMBL/GenBank/DDBJ whole genome shotgun (WGS) entry which is preliminary data.</text>
</comment>
<gene>
    <name evidence="6" type="ORF">DL89DRAFT_264441</name>
</gene>
<feature type="domain" description="Attractin/MKLN-like beta-propeller" evidence="5">
    <location>
        <begin position="359"/>
        <end position="546"/>
    </location>
</feature>
<dbReference type="STRING" id="61395.A0A1Y1WN24"/>
<feature type="domain" description="Muskelin N-terminal" evidence="4">
    <location>
        <begin position="103"/>
        <end position="304"/>
    </location>
</feature>
<dbReference type="Pfam" id="PF06588">
    <property type="entry name" value="Muskelin_N"/>
    <property type="match status" value="1"/>
</dbReference>
<keyword evidence="2" id="KW-0677">Repeat</keyword>
<reference evidence="6 7" key="1">
    <citation type="submission" date="2016-07" db="EMBL/GenBank/DDBJ databases">
        <title>Pervasive Adenine N6-methylation of Active Genes in Fungi.</title>
        <authorList>
            <consortium name="DOE Joint Genome Institute"/>
            <person name="Mondo S.J."/>
            <person name="Dannebaum R.O."/>
            <person name="Kuo R.C."/>
            <person name="Labutti K."/>
            <person name="Haridas S."/>
            <person name="Kuo A."/>
            <person name="Salamov A."/>
            <person name="Ahrendt S.R."/>
            <person name="Lipzen A."/>
            <person name="Sullivan W."/>
            <person name="Andreopoulos W.B."/>
            <person name="Clum A."/>
            <person name="Lindquist E."/>
            <person name="Daum C."/>
            <person name="Ramamoorthy G.K."/>
            <person name="Gryganskyi A."/>
            <person name="Culley D."/>
            <person name="Magnuson J.K."/>
            <person name="James T.Y."/>
            <person name="O'Malley M.A."/>
            <person name="Stajich J.E."/>
            <person name="Spatafora J.W."/>
            <person name="Visel A."/>
            <person name="Grigoriev I.V."/>
        </authorList>
    </citation>
    <scope>NUCLEOTIDE SEQUENCE [LARGE SCALE GENOMIC DNA]</scope>
    <source>
        <strain evidence="6 7">ATCC 12442</strain>
    </source>
</reference>
<dbReference type="Proteomes" id="UP000193922">
    <property type="component" value="Unassembled WGS sequence"/>
</dbReference>
<dbReference type="PANTHER" id="PTHR15526">
    <property type="entry name" value="MUSKELIN"/>
    <property type="match status" value="1"/>
</dbReference>
<evidence type="ECO:0000259" key="5">
    <source>
        <dbReference type="Pfam" id="PF24981"/>
    </source>
</evidence>
<dbReference type="SUPFAM" id="SSF117281">
    <property type="entry name" value="Kelch motif"/>
    <property type="match status" value="1"/>
</dbReference>
<keyword evidence="1" id="KW-0880">Kelch repeat</keyword>
<name>A0A1Y1WN24_9FUNG</name>
<dbReference type="RefSeq" id="XP_040747827.1">
    <property type="nucleotide sequence ID" value="XM_040886251.1"/>
</dbReference>
<dbReference type="InterPro" id="IPR006594">
    <property type="entry name" value="LisH"/>
</dbReference>
<dbReference type="AlphaFoldDB" id="A0A1Y1WN24"/>
<evidence type="ECO:0000256" key="1">
    <source>
        <dbReference type="ARBA" id="ARBA00022441"/>
    </source>
</evidence>
<dbReference type="InterPro" id="IPR052456">
    <property type="entry name" value="CTLH_complex_component"/>
</dbReference>
<protein>
    <submittedName>
        <fullName evidence="6">Uncharacterized protein</fullName>
    </submittedName>
</protein>
<dbReference type="InterPro" id="IPR015915">
    <property type="entry name" value="Kelch-typ_b-propeller"/>
</dbReference>
<proteinExistence type="predicted"/>
<dbReference type="SUPFAM" id="SSF49785">
    <property type="entry name" value="Galactose-binding domain-like"/>
    <property type="match status" value="1"/>
</dbReference>
<evidence type="ECO:0000313" key="7">
    <source>
        <dbReference type="Proteomes" id="UP000193922"/>
    </source>
</evidence>
<accession>A0A1Y1WN24</accession>
<dbReference type="GeneID" id="63802899"/>
<dbReference type="InterPro" id="IPR008979">
    <property type="entry name" value="Galactose-bd-like_sf"/>
</dbReference>
<dbReference type="GO" id="GO:0005737">
    <property type="term" value="C:cytoplasm"/>
    <property type="evidence" value="ECO:0007669"/>
    <property type="project" value="TreeGrafter"/>
</dbReference>